<evidence type="ECO:0000256" key="1">
    <source>
        <dbReference type="SAM" id="SignalP"/>
    </source>
</evidence>
<comment type="caution">
    <text evidence="2">The sequence shown here is derived from an EMBL/GenBank/DDBJ whole genome shotgun (WGS) entry which is preliminary data.</text>
</comment>
<organism evidence="2 3">
    <name type="scientific">Volvox africanus</name>
    <dbReference type="NCBI Taxonomy" id="51714"/>
    <lineage>
        <taxon>Eukaryota</taxon>
        <taxon>Viridiplantae</taxon>
        <taxon>Chlorophyta</taxon>
        <taxon>core chlorophytes</taxon>
        <taxon>Chlorophyceae</taxon>
        <taxon>CS clade</taxon>
        <taxon>Chlamydomonadales</taxon>
        <taxon>Volvocaceae</taxon>
        <taxon>Volvox</taxon>
    </lineage>
</organism>
<dbReference type="AlphaFoldDB" id="A0A8J4EWA0"/>
<evidence type="ECO:0000313" key="3">
    <source>
        <dbReference type="Proteomes" id="UP000747399"/>
    </source>
</evidence>
<gene>
    <name evidence="2" type="ORF">Vafri_4849</name>
</gene>
<feature type="signal peptide" evidence="1">
    <location>
        <begin position="1"/>
        <end position="16"/>
    </location>
</feature>
<name>A0A8J4EWA0_9CHLO</name>
<feature type="chain" id="PRO_5035255188" evidence="1">
    <location>
        <begin position="17"/>
        <end position="99"/>
    </location>
</feature>
<sequence>MKTLVLLLPAAAGVAAAGAATAGMSKRRPPAATAAAATAAPGASGVELTPFVADADAAAGSFDKGSGCRSICGCGRGGAHGRETPGGCGLRAAAAAAVA</sequence>
<keyword evidence="1" id="KW-0732">Signal</keyword>
<protein>
    <submittedName>
        <fullName evidence="2">Uncharacterized protein</fullName>
    </submittedName>
</protein>
<proteinExistence type="predicted"/>
<evidence type="ECO:0000313" key="2">
    <source>
        <dbReference type="EMBL" id="GIL48160.1"/>
    </source>
</evidence>
<dbReference type="Proteomes" id="UP000747399">
    <property type="component" value="Unassembled WGS sequence"/>
</dbReference>
<reference evidence="2" key="1">
    <citation type="journal article" date="2021" name="Proc. Natl. Acad. Sci. U.S.A.">
        <title>Three genomes in the algal genus Volvox reveal the fate of a haploid sex-determining region after a transition to homothallism.</title>
        <authorList>
            <person name="Yamamoto K."/>
            <person name="Hamaji T."/>
            <person name="Kawai-Toyooka H."/>
            <person name="Matsuzaki R."/>
            <person name="Takahashi F."/>
            <person name="Nishimura Y."/>
            <person name="Kawachi M."/>
            <person name="Noguchi H."/>
            <person name="Minakuchi Y."/>
            <person name="Umen J.G."/>
            <person name="Toyoda A."/>
            <person name="Nozaki H."/>
        </authorList>
    </citation>
    <scope>NUCLEOTIDE SEQUENCE</scope>
    <source>
        <strain evidence="2">NIES-3780</strain>
    </source>
</reference>
<dbReference type="EMBL" id="BNCO01000005">
    <property type="protein sequence ID" value="GIL48160.1"/>
    <property type="molecule type" value="Genomic_DNA"/>
</dbReference>
<keyword evidence="3" id="KW-1185">Reference proteome</keyword>
<accession>A0A8J4EWA0</accession>